<sequence length="201" mass="23286">MVNTTKIPAKQWLETAKNALINEGIAGVRVDRLAKTLGVTRGGFYHNFKNREDLLDQLLNLWATNNKFIPDTNLPSTPEEAVAYLNLMLDWLISEESFSPTFDLAIREWARVDTKADKFLSKIDQERLNNLANVFMTIGCEKGEAQTRAKVFYYHQIGYYSMGHHVTQDKNERRLEAPIYLRILCGQRYQDANDKLNQKWL</sequence>
<evidence type="ECO:0000259" key="3">
    <source>
        <dbReference type="PROSITE" id="PS50977"/>
    </source>
</evidence>
<keyword evidence="1 2" id="KW-0238">DNA-binding</keyword>
<dbReference type="Proteomes" id="UP001595444">
    <property type="component" value="Unassembled WGS sequence"/>
</dbReference>
<dbReference type="InterPro" id="IPR009057">
    <property type="entry name" value="Homeodomain-like_sf"/>
</dbReference>
<dbReference type="InterPro" id="IPR001647">
    <property type="entry name" value="HTH_TetR"/>
</dbReference>
<reference evidence="5" key="1">
    <citation type="journal article" date="2019" name="Int. J. Syst. Evol. Microbiol.">
        <title>The Global Catalogue of Microorganisms (GCM) 10K type strain sequencing project: providing services to taxonomists for standard genome sequencing and annotation.</title>
        <authorList>
            <consortium name="The Broad Institute Genomics Platform"/>
            <consortium name="The Broad Institute Genome Sequencing Center for Infectious Disease"/>
            <person name="Wu L."/>
            <person name="Ma J."/>
        </authorList>
    </citation>
    <scope>NUCLEOTIDE SEQUENCE [LARGE SCALE GENOMIC DNA]</scope>
    <source>
        <strain evidence="5">KCTC 62164</strain>
    </source>
</reference>
<dbReference type="Gene3D" id="1.10.357.10">
    <property type="entry name" value="Tetracycline Repressor, domain 2"/>
    <property type="match status" value="1"/>
</dbReference>
<gene>
    <name evidence="4" type="ORF">ACFOKA_15155</name>
</gene>
<dbReference type="SUPFAM" id="SSF46689">
    <property type="entry name" value="Homeodomain-like"/>
    <property type="match status" value="1"/>
</dbReference>
<accession>A0ABV7D9F4</accession>
<organism evidence="4 5">
    <name type="scientific">Kordiimonas pumila</name>
    <dbReference type="NCBI Taxonomy" id="2161677"/>
    <lineage>
        <taxon>Bacteria</taxon>
        <taxon>Pseudomonadati</taxon>
        <taxon>Pseudomonadota</taxon>
        <taxon>Alphaproteobacteria</taxon>
        <taxon>Kordiimonadales</taxon>
        <taxon>Kordiimonadaceae</taxon>
        <taxon>Kordiimonas</taxon>
    </lineage>
</organism>
<proteinExistence type="predicted"/>
<evidence type="ECO:0000256" key="2">
    <source>
        <dbReference type="PROSITE-ProRule" id="PRU00335"/>
    </source>
</evidence>
<keyword evidence="5" id="KW-1185">Reference proteome</keyword>
<dbReference type="EMBL" id="JBHRSL010000014">
    <property type="protein sequence ID" value="MFC3053247.1"/>
    <property type="molecule type" value="Genomic_DNA"/>
</dbReference>
<evidence type="ECO:0000313" key="5">
    <source>
        <dbReference type="Proteomes" id="UP001595444"/>
    </source>
</evidence>
<feature type="DNA-binding region" description="H-T-H motif" evidence="2">
    <location>
        <begin position="29"/>
        <end position="48"/>
    </location>
</feature>
<evidence type="ECO:0000256" key="1">
    <source>
        <dbReference type="ARBA" id="ARBA00023125"/>
    </source>
</evidence>
<comment type="caution">
    <text evidence="4">The sequence shown here is derived from an EMBL/GenBank/DDBJ whole genome shotgun (WGS) entry which is preliminary data.</text>
</comment>
<dbReference type="PROSITE" id="PS50977">
    <property type="entry name" value="HTH_TETR_2"/>
    <property type="match status" value="1"/>
</dbReference>
<dbReference type="Pfam" id="PF00440">
    <property type="entry name" value="TetR_N"/>
    <property type="match status" value="1"/>
</dbReference>
<evidence type="ECO:0000313" key="4">
    <source>
        <dbReference type="EMBL" id="MFC3053247.1"/>
    </source>
</evidence>
<dbReference type="RefSeq" id="WP_194214205.1">
    <property type="nucleotide sequence ID" value="NZ_CP061205.1"/>
</dbReference>
<name>A0ABV7D9F4_9PROT</name>
<feature type="domain" description="HTH tetR-type" evidence="3">
    <location>
        <begin position="6"/>
        <end position="66"/>
    </location>
</feature>
<protein>
    <submittedName>
        <fullName evidence="4">TetR/AcrR family transcriptional regulator</fullName>
    </submittedName>
</protein>